<proteinExistence type="predicted"/>
<evidence type="ECO:0000313" key="1">
    <source>
        <dbReference type="Proteomes" id="UP000887565"/>
    </source>
</evidence>
<dbReference type="AlphaFoldDB" id="A0A915IWJ1"/>
<sequence>MGNTGKPMLSGGQQFWMGGTQRTSSCIIDGKATCEGVGYTLSVKSVGIIMVNRTLWKVAMSLSASRSILAASNEFCGYNDSAL</sequence>
<dbReference type="WBParaSite" id="nRc.2.0.1.t18156-RA">
    <property type="protein sequence ID" value="nRc.2.0.1.t18156-RA"/>
    <property type="gene ID" value="nRc.2.0.1.g18156"/>
</dbReference>
<dbReference type="Proteomes" id="UP000887565">
    <property type="component" value="Unplaced"/>
</dbReference>
<organism evidence="1 2">
    <name type="scientific">Romanomermis culicivorax</name>
    <name type="common">Nematode worm</name>
    <dbReference type="NCBI Taxonomy" id="13658"/>
    <lineage>
        <taxon>Eukaryota</taxon>
        <taxon>Metazoa</taxon>
        <taxon>Ecdysozoa</taxon>
        <taxon>Nematoda</taxon>
        <taxon>Enoplea</taxon>
        <taxon>Dorylaimia</taxon>
        <taxon>Mermithida</taxon>
        <taxon>Mermithoidea</taxon>
        <taxon>Mermithidae</taxon>
        <taxon>Romanomermis</taxon>
    </lineage>
</organism>
<reference evidence="2" key="1">
    <citation type="submission" date="2022-11" db="UniProtKB">
        <authorList>
            <consortium name="WormBaseParasite"/>
        </authorList>
    </citation>
    <scope>IDENTIFICATION</scope>
</reference>
<accession>A0A915IWJ1</accession>
<keyword evidence="1" id="KW-1185">Reference proteome</keyword>
<name>A0A915IWJ1_ROMCU</name>
<evidence type="ECO:0000313" key="2">
    <source>
        <dbReference type="WBParaSite" id="nRc.2.0.1.t18156-RA"/>
    </source>
</evidence>
<protein>
    <submittedName>
        <fullName evidence="2">Uncharacterized protein</fullName>
    </submittedName>
</protein>